<dbReference type="KEGG" id="saqt:GJV85_00855"/>
<reference evidence="2" key="1">
    <citation type="submission" date="2019-11" db="EMBL/GenBank/DDBJ databases">
        <authorList>
            <person name="Kojima H."/>
        </authorList>
    </citation>
    <scope>NUCLEOTIDE SEQUENCE</scope>
    <source>
        <strain evidence="2">H1576</strain>
    </source>
</reference>
<dbReference type="EMBL" id="CP046072">
    <property type="protein sequence ID" value="QSZ40726.1"/>
    <property type="molecule type" value="Genomic_DNA"/>
</dbReference>
<evidence type="ECO:0000259" key="1">
    <source>
        <dbReference type="Pfam" id="PF01871"/>
    </source>
</evidence>
<evidence type="ECO:0000313" key="3">
    <source>
        <dbReference type="Proteomes" id="UP000671852"/>
    </source>
</evidence>
<dbReference type="InterPro" id="IPR002733">
    <property type="entry name" value="AMMECR1_domain"/>
</dbReference>
<feature type="domain" description="AMMECR1" evidence="1">
    <location>
        <begin position="7"/>
        <end position="102"/>
    </location>
</feature>
<dbReference type="SUPFAM" id="SSF143447">
    <property type="entry name" value="AMMECR1-like"/>
    <property type="match status" value="1"/>
</dbReference>
<evidence type="ECO:0000313" key="2">
    <source>
        <dbReference type="EMBL" id="QSZ40726.1"/>
    </source>
</evidence>
<dbReference type="Gene3D" id="3.30.700.20">
    <property type="entry name" value="Hypothetical protein ph0010, domain 1"/>
    <property type="match status" value="1"/>
</dbReference>
<protein>
    <submittedName>
        <fullName evidence="2">AMMECR1 domain-containing protein</fullName>
    </submittedName>
</protein>
<dbReference type="InterPro" id="IPR027485">
    <property type="entry name" value="AMMECR1_N"/>
</dbReference>
<sequence length="116" mass="12756">MSRSVLLQLARDSIAEVFEAQHTIDKNELITLHPLLAQPVSVVVNLYINNELKGSSSSLDNESTLINNIILCAKKAAFEDPNSEVLTTSQYLHAEVELILQTPDGEISERDPAIIS</sequence>
<proteinExistence type="predicted"/>
<organism evidence="2 3">
    <name type="scientific">Sulfurimonas aquatica</name>
    <dbReference type="NCBI Taxonomy" id="2672570"/>
    <lineage>
        <taxon>Bacteria</taxon>
        <taxon>Pseudomonadati</taxon>
        <taxon>Campylobacterota</taxon>
        <taxon>Epsilonproteobacteria</taxon>
        <taxon>Campylobacterales</taxon>
        <taxon>Sulfurimonadaceae</taxon>
        <taxon>Sulfurimonas</taxon>
    </lineage>
</organism>
<dbReference type="RefSeq" id="WP_207562005.1">
    <property type="nucleotide sequence ID" value="NZ_CP046072.1"/>
</dbReference>
<reference evidence="2" key="2">
    <citation type="submission" date="2021-04" db="EMBL/GenBank/DDBJ databases">
        <title>Isolation and characterization of a novel species of the genus Sulfurimonas.</title>
        <authorList>
            <person name="Fukui M."/>
        </authorList>
    </citation>
    <scope>NUCLEOTIDE SEQUENCE</scope>
    <source>
        <strain evidence="2">H1576</strain>
    </source>
</reference>
<dbReference type="InterPro" id="IPR036071">
    <property type="entry name" value="AMMECR1_dom_sf"/>
</dbReference>
<accession>A0A975AY37</accession>
<dbReference type="Pfam" id="PF01871">
    <property type="entry name" value="AMMECR1"/>
    <property type="match status" value="1"/>
</dbReference>
<name>A0A975AY37_9BACT</name>
<keyword evidence="3" id="KW-1185">Reference proteome</keyword>
<dbReference type="AlphaFoldDB" id="A0A975AY37"/>
<gene>
    <name evidence="2" type="ORF">GJV85_00855</name>
</gene>
<dbReference type="Proteomes" id="UP000671852">
    <property type="component" value="Chromosome"/>
</dbReference>